<dbReference type="EMBL" id="CP031517">
    <property type="protein sequence ID" value="QOS40770.1"/>
    <property type="molecule type" value="Genomic_DNA"/>
</dbReference>
<dbReference type="InterPro" id="IPR038573">
    <property type="entry name" value="BrnT_sf"/>
</dbReference>
<protein>
    <submittedName>
        <fullName evidence="2">BrnT family toxin</fullName>
    </submittedName>
</protein>
<dbReference type="AlphaFoldDB" id="A0A840SF23"/>
<accession>A0A840SF23</accession>
<dbReference type="Proteomes" id="UP000593591">
    <property type="component" value="Chromosome"/>
</dbReference>
<gene>
    <name evidence="2" type="ORF">DYE49_10045</name>
    <name evidence="1" type="ORF">HNP77_001714</name>
</gene>
<proteinExistence type="predicted"/>
<dbReference type="EMBL" id="JACHFR010000002">
    <property type="protein sequence ID" value="MBB5219345.1"/>
    <property type="molecule type" value="Genomic_DNA"/>
</dbReference>
<evidence type="ECO:0000313" key="4">
    <source>
        <dbReference type="Proteomes" id="UP000593591"/>
    </source>
</evidence>
<reference evidence="2 4" key="1">
    <citation type="submission" date="2018-08" db="EMBL/GenBank/DDBJ databases">
        <title>The first complete genome of Treponema rectale (CHPAT), a commensal spirochete of the bovine rectum.</title>
        <authorList>
            <person name="Staton G.J."/>
            <person name="Clegg S.R."/>
            <person name="Carter S.D."/>
            <person name="Radford A.D."/>
            <person name="Darby A."/>
            <person name="Hall N."/>
            <person name="Birtles R.J."/>
            <person name="Evans N.J."/>
        </authorList>
    </citation>
    <scope>NUCLEOTIDE SEQUENCE [LARGE SCALE GENOMIC DNA]</scope>
    <source>
        <strain evidence="2 4">CHPA</strain>
    </source>
</reference>
<dbReference type="Pfam" id="PF04365">
    <property type="entry name" value="BrnT_toxin"/>
    <property type="match status" value="1"/>
</dbReference>
<dbReference type="InterPro" id="IPR007460">
    <property type="entry name" value="BrnT_toxin"/>
</dbReference>
<dbReference type="Gene3D" id="3.10.450.530">
    <property type="entry name" value="Ribonuclease toxin, BrnT, of type II toxin-antitoxin system"/>
    <property type="match status" value="1"/>
</dbReference>
<sequence length="94" mass="11388">MTFEWDEEKERHNIQAHDGITFSYAARVFLDSKRIEKIDDNHSDKEERYNVIGLVERVLFVVYTERGDDNIRIISARRATPKEEKEYYENYDIR</sequence>
<name>A0A840SF23_9SPIR</name>
<evidence type="ECO:0000313" key="3">
    <source>
        <dbReference type="Proteomes" id="UP000578697"/>
    </source>
</evidence>
<evidence type="ECO:0000313" key="2">
    <source>
        <dbReference type="EMBL" id="QOS40770.1"/>
    </source>
</evidence>
<dbReference type="KEGG" id="trc:DYE49_10045"/>
<dbReference type="RefSeq" id="WP_184652756.1">
    <property type="nucleotide sequence ID" value="NZ_JACHFR010000002.1"/>
</dbReference>
<reference evidence="1 3" key="2">
    <citation type="submission" date="2020-08" db="EMBL/GenBank/DDBJ databases">
        <title>Genomic Encyclopedia of Type Strains, Phase IV (KMG-IV): sequencing the most valuable type-strain genomes for metagenomic binning, comparative biology and taxonomic classification.</title>
        <authorList>
            <person name="Goeker M."/>
        </authorList>
    </citation>
    <scope>NUCLEOTIDE SEQUENCE [LARGE SCALE GENOMIC DNA]</scope>
    <source>
        <strain evidence="1 3">DSM 103679</strain>
    </source>
</reference>
<organism evidence="1 3">
    <name type="scientific">Treponema rectale</name>
    <dbReference type="NCBI Taxonomy" id="744512"/>
    <lineage>
        <taxon>Bacteria</taxon>
        <taxon>Pseudomonadati</taxon>
        <taxon>Spirochaetota</taxon>
        <taxon>Spirochaetia</taxon>
        <taxon>Spirochaetales</taxon>
        <taxon>Treponemataceae</taxon>
        <taxon>Treponema</taxon>
    </lineage>
</organism>
<keyword evidence="3" id="KW-1185">Reference proteome</keyword>
<dbReference type="Proteomes" id="UP000578697">
    <property type="component" value="Unassembled WGS sequence"/>
</dbReference>
<evidence type="ECO:0000313" key="1">
    <source>
        <dbReference type="EMBL" id="MBB5219345.1"/>
    </source>
</evidence>